<dbReference type="InterPro" id="IPR001547">
    <property type="entry name" value="Glyco_hydro_5"/>
</dbReference>
<protein>
    <submittedName>
        <fullName evidence="5">Glycosyl hydrolase family 5</fullName>
    </submittedName>
</protein>
<dbReference type="EMBL" id="QHCR01000004">
    <property type="protein sequence ID" value="RHX79946.1"/>
    <property type="molecule type" value="Genomic_DNA"/>
</dbReference>
<dbReference type="RefSeq" id="WP_118955680.1">
    <property type="nucleotide sequence ID" value="NZ_QHCR01000004.1"/>
</dbReference>
<name>A0ABX9M4S6_9LEPT</name>
<comment type="similarity">
    <text evidence="3">Belongs to the glycosyl hydrolase 5 (cellulase A) family.</text>
</comment>
<proteinExistence type="inferred from homology"/>
<reference evidence="6" key="1">
    <citation type="submission" date="2018-05" db="EMBL/GenBank/DDBJ databases">
        <title>Leptospira yasudae sp. nov. and Leptospira stimsonii sp. nov., two pathogenic species of the genus Leptospira isolated from environmental sources.</title>
        <authorList>
            <person name="Casanovas-Massana A."/>
            <person name="Hamond C."/>
            <person name="Santos L.A."/>
            <person name="Hacker K.P."/>
            <person name="Balassiano I."/>
            <person name="Medeiros M.A."/>
            <person name="Reis M.G."/>
            <person name="Ko A.I."/>
            <person name="Wunder E.A."/>
        </authorList>
    </citation>
    <scope>NUCLEOTIDE SEQUENCE [LARGE SCALE GENOMIC DNA]</scope>
    <source>
        <strain evidence="6">B21</strain>
    </source>
</reference>
<evidence type="ECO:0000256" key="2">
    <source>
        <dbReference type="ARBA" id="ARBA00023295"/>
    </source>
</evidence>
<dbReference type="SUPFAM" id="SSF51445">
    <property type="entry name" value="(Trans)glycosidases"/>
    <property type="match status" value="1"/>
</dbReference>
<keyword evidence="6" id="KW-1185">Reference proteome</keyword>
<dbReference type="Gene3D" id="3.20.20.80">
    <property type="entry name" value="Glycosidases"/>
    <property type="match status" value="1"/>
</dbReference>
<keyword evidence="1 3" id="KW-0378">Hydrolase</keyword>
<dbReference type="Pfam" id="PF00150">
    <property type="entry name" value="Cellulase"/>
    <property type="match status" value="1"/>
</dbReference>
<reference evidence="5 6" key="2">
    <citation type="journal article" date="2020" name="Int. J. Syst. Evol. Microbiol.">
        <title>Leptospira yasudae sp. nov. and Leptospira stimsonii sp. nov., two new species of the pathogenic group isolated from environmental sources.</title>
        <authorList>
            <person name="Casanovas-Massana A."/>
            <person name="Hamond C."/>
            <person name="Santos L.A."/>
            <person name="de Oliveira D."/>
            <person name="Hacker K.P."/>
            <person name="Balassiano I."/>
            <person name="Costa F."/>
            <person name="Medeiros M.A."/>
            <person name="Reis M.G."/>
            <person name="Ko A.I."/>
            <person name="Wunder E.A."/>
        </authorList>
    </citation>
    <scope>NUCLEOTIDE SEQUENCE [LARGE SCALE GENOMIC DNA]</scope>
    <source>
        <strain evidence="5 6">B21</strain>
    </source>
</reference>
<evidence type="ECO:0000313" key="5">
    <source>
        <dbReference type="EMBL" id="RHX79946.1"/>
    </source>
</evidence>
<dbReference type="GO" id="GO:0016787">
    <property type="term" value="F:hydrolase activity"/>
    <property type="evidence" value="ECO:0007669"/>
    <property type="project" value="UniProtKB-KW"/>
</dbReference>
<evidence type="ECO:0000256" key="1">
    <source>
        <dbReference type="ARBA" id="ARBA00022801"/>
    </source>
</evidence>
<dbReference type="PANTHER" id="PTHR31263">
    <property type="entry name" value="CELLULASE FAMILY PROTEIN (AFU_ORTHOLOGUE AFUA_5G14560)"/>
    <property type="match status" value="1"/>
</dbReference>
<dbReference type="InterPro" id="IPR017853">
    <property type="entry name" value="GH"/>
</dbReference>
<dbReference type="Proteomes" id="UP000285569">
    <property type="component" value="Unassembled WGS sequence"/>
</dbReference>
<feature type="domain" description="Glycoside hydrolase family 5" evidence="4">
    <location>
        <begin position="109"/>
        <end position="436"/>
    </location>
</feature>
<comment type="caution">
    <text evidence="5">The sequence shown here is derived from an EMBL/GenBank/DDBJ whole genome shotgun (WGS) entry which is preliminary data.</text>
</comment>
<evidence type="ECO:0000256" key="3">
    <source>
        <dbReference type="RuleBase" id="RU361153"/>
    </source>
</evidence>
<keyword evidence="2 3" id="KW-0326">Glycosidase</keyword>
<evidence type="ECO:0000259" key="4">
    <source>
        <dbReference type="Pfam" id="PF00150"/>
    </source>
</evidence>
<accession>A0ABX9M4S6</accession>
<gene>
    <name evidence="5" type="ORF">DLM77_08670</name>
</gene>
<sequence>MRKSNLVASPGKNKSIRNRISIGLLVCLSALILLIGCNETSSPKDTKTILSLFFNPIGSTAESSAQFQSRNATSSFLSTTTVNPSVPFSTDGRYIVDANRNRFKLKSVNWYGASDTQYVVSGLDKQPIAHIVSLIQEWGFNSVRLPFSNLLLHRNTAVSNESVAANPQFFGKTPLEVYDATIQALTQAGIVVILNNHTTFSEWCCGYDYNGLWYHTGSSFAYNQTTEMWQSDWLMMIRRYKNNPMVVGADLRNEVRTMRKGDTHIPDSPNWGMNDINDWHKASQEMGVLITQENSNILVIVEGINWWGLIPILGSGERPHLKPIKDLPVHLPLSNKLVYAAHNYAYIGPNHNGDDSTSGGNIKYRDMDENTFKSTVQNEWGYVVTPEMYYSAPVWLSEFGASPSSSGAQDQEWLRRLTDVLIERDMDFAYWPLNGNDEWGLLSSDWSRTLKEDWRFQHLNRLLSTNGRTGFIQENHFSNLWIGSGNDNSSTIANDWDNGANKGTCPDGYRLNGLSTNQKALCTDIGTGNLWNSNRNYNVQAVYETPTRYHGTGDWAGGFTKYECPQNFYVSGFSKRSWGTSGILCSQSGINLSNSCRTVWFDRGDNRASIKGGDWAYGSYKGQCGDQEYAGGIAQRNGGASALLCCRINP</sequence>
<dbReference type="PANTHER" id="PTHR31263:SF0">
    <property type="entry name" value="CELLULASE FAMILY PROTEIN (AFU_ORTHOLOGUE AFUA_5G14560)"/>
    <property type="match status" value="1"/>
</dbReference>
<organism evidence="5 6">
    <name type="scientific">Leptospira yasudae</name>
    <dbReference type="NCBI Taxonomy" id="2202201"/>
    <lineage>
        <taxon>Bacteria</taxon>
        <taxon>Pseudomonadati</taxon>
        <taxon>Spirochaetota</taxon>
        <taxon>Spirochaetia</taxon>
        <taxon>Leptospirales</taxon>
        <taxon>Leptospiraceae</taxon>
        <taxon>Leptospira</taxon>
    </lineage>
</organism>
<evidence type="ECO:0000313" key="6">
    <source>
        <dbReference type="Proteomes" id="UP000285569"/>
    </source>
</evidence>